<dbReference type="AlphaFoldDB" id="A0A8S1GXK2"/>
<proteinExistence type="predicted"/>
<evidence type="ECO:0000256" key="1">
    <source>
        <dbReference type="SAM" id="MobiDB-lite"/>
    </source>
</evidence>
<feature type="compositionally biased region" description="Basic and acidic residues" evidence="1">
    <location>
        <begin position="1"/>
        <end position="18"/>
    </location>
</feature>
<gene>
    <name evidence="2" type="ORF">CAUJ_LOCUS3613</name>
</gene>
<protein>
    <submittedName>
        <fullName evidence="2">Uncharacterized protein</fullName>
    </submittedName>
</protein>
<dbReference type="EMBL" id="CAJGYM010000007">
    <property type="protein sequence ID" value="CAD6187694.1"/>
    <property type="molecule type" value="Genomic_DNA"/>
</dbReference>
<evidence type="ECO:0000313" key="3">
    <source>
        <dbReference type="Proteomes" id="UP000835052"/>
    </source>
</evidence>
<dbReference type="Proteomes" id="UP000835052">
    <property type="component" value="Unassembled WGS sequence"/>
</dbReference>
<feature type="region of interest" description="Disordered" evidence="1">
    <location>
        <begin position="1"/>
        <end position="69"/>
    </location>
</feature>
<feature type="compositionally biased region" description="Low complexity" evidence="1">
    <location>
        <begin position="57"/>
        <end position="66"/>
    </location>
</feature>
<accession>A0A8S1GXK2</accession>
<comment type="caution">
    <text evidence="2">The sequence shown here is derived from an EMBL/GenBank/DDBJ whole genome shotgun (WGS) entry which is preliminary data.</text>
</comment>
<evidence type="ECO:0000313" key="2">
    <source>
        <dbReference type="EMBL" id="CAD6187694.1"/>
    </source>
</evidence>
<sequence length="102" mass="11891">MFGKRNDEQLEAQKKKQMDIQPPEPQPQPQRNLEKIRERQMPIMYQPQSSDGRVRSDSMSSDASFSTDRRQSFNLVDSLEPSLYHPRSTAVQLASDDFTWSM</sequence>
<reference evidence="2" key="1">
    <citation type="submission" date="2020-10" db="EMBL/GenBank/DDBJ databases">
        <authorList>
            <person name="Kikuchi T."/>
        </authorList>
    </citation>
    <scope>NUCLEOTIDE SEQUENCE</scope>
    <source>
        <strain evidence="2">NKZ352</strain>
    </source>
</reference>
<name>A0A8S1GXK2_9PELO</name>
<organism evidence="2 3">
    <name type="scientific">Caenorhabditis auriculariae</name>
    <dbReference type="NCBI Taxonomy" id="2777116"/>
    <lineage>
        <taxon>Eukaryota</taxon>
        <taxon>Metazoa</taxon>
        <taxon>Ecdysozoa</taxon>
        <taxon>Nematoda</taxon>
        <taxon>Chromadorea</taxon>
        <taxon>Rhabditida</taxon>
        <taxon>Rhabditina</taxon>
        <taxon>Rhabditomorpha</taxon>
        <taxon>Rhabditoidea</taxon>
        <taxon>Rhabditidae</taxon>
        <taxon>Peloderinae</taxon>
        <taxon>Caenorhabditis</taxon>
    </lineage>
</organism>
<keyword evidence="3" id="KW-1185">Reference proteome</keyword>